<evidence type="ECO:0000256" key="1">
    <source>
        <dbReference type="SAM" id="SignalP"/>
    </source>
</evidence>
<proteinExistence type="predicted"/>
<keyword evidence="1" id="KW-0732">Signal</keyword>
<dbReference type="InterPro" id="IPR019734">
    <property type="entry name" value="TPR_rpt"/>
</dbReference>
<evidence type="ECO:0000313" key="2">
    <source>
        <dbReference type="EMBL" id="MBU3076881.1"/>
    </source>
</evidence>
<accession>A0ABS6BHE3</accession>
<gene>
    <name evidence="2" type="ORF">KOF26_03295</name>
</gene>
<organism evidence="2 3">
    <name type="scientific">Sphingomonas quercus</name>
    <dbReference type="NCBI Taxonomy" id="2842451"/>
    <lineage>
        <taxon>Bacteria</taxon>
        <taxon>Pseudomonadati</taxon>
        <taxon>Pseudomonadota</taxon>
        <taxon>Alphaproteobacteria</taxon>
        <taxon>Sphingomonadales</taxon>
        <taxon>Sphingomonadaceae</taxon>
        <taxon>Sphingomonas</taxon>
    </lineage>
</organism>
<dbReference type="RefSeq" id="WP_216320079.1">
    <property type="nucleotide sequence ID" value="NZ_JAHKRT010000002.1"/>
</dbReference>
<reference evidence="2 3" key="1">
    <citation type="submission" date="2021-06" db="EMBL/GenBank/DDBJ databases">
        <title>Sphingomonas sp. XMGL2, whole genome shotgun sequencing project.</title>
        <authorList>
            <person name="Zhao G."/>
            <person name="Shen L."/>
        </authorList>
    </citation>
    <scope>NUCLEOTIDE SEQUENCE [LARGE SCALE GENOMIC DNA]</scope>
    <source>
        <strain evidence="2 3">XMGL2</strain>
    </source>
</reference>
<comment type="caution">
    <text evidence="2">The sequence shown here is derived from an EMBL/GenBank/DDBJ whole genome shotgun (WGS) entry which is preliminary data.</text>
</comment>
<name>A0ABS6BHE3_9SPHN</name>
<evidence type="ECO:0000313" key="3">
    <source>
        <dbReference type="Proteomes" id="UP000776276"/>
    </source>
</evidence>
<feature type="signal peptide" evidence="1">
    <location>
        <begin position="1"/>
        <end position="17"/>
    </location>
</feature>
<dbReference type="Pfam" id="PF13432">
    <property type="entry name" value="TPR_16"/>
    <property type="match status" value="2"/>
</dbReference>
<dbReference type="EMBL" id="JAHKRT010000002">
    <property type="protein sequence ID" value="MBU3076881.1"/>
    <property type="molecule type" value="Genomic_DNA"/>
</dbReference>
<feature type="chain" id="PRO_5046778899" description="Tetratricopeptide repeat protein" evidence="1">
    <location>
        <begin position="18"/>
        <end position="249"/>
    </location>
</feature>
<dbReference type="Proteomes" id="UP000776276">
    <property type="component" value="Unassembled WGS sequence"/>
</dbReference>
<keyword evidence="3" id="KW-1185">Reference proteome</keyword>
<protein>
    <recommendedName>
        <fullName evidence="4">Tetratricopeptide repeat protein</fullName>
    </recommendedName>
</protein>
<sequence length="249" mass="25242">MTTLILAAMLAAQPAPAAVPPSDNAARFEACAKLAGTDPAAAEKQADAWRLANGGIPARQCLGLAYVGLERYGPAAAAFTQAAKDAEIQHDGRAAILWVLAGNASLAGGDATVARTALSRALALDMLIPAQAGEAYLDRARAAVAANDPAAARADIDAALKLVAADPMAWLLSATLARRQGQYERAAKDILEADRLAPGNAAIAYEDGNIAMASGKPDAARAAWARAAASKGDPAAERAAAALEANPAR</sequence>
<evidence type="ECO:0008006" key="4">
    <source>
        <dbReference type="Google" id="ProtNLM"/>
    </source>
</evidence>
<dbReference type="SMART" id="SM00028">
    <property type="entry name" value="TPR"/>
    <property type="match status" value="4"/>
</dbReference>